<accession>A0A6A5W229</accession>
<organism evidence="4 5">
    <name type="scientific">Amniculicola lignicola CBS 123094</name>
    <dbReference type="NCBI Taxonomy" id="1392246"/>
    <lineage>
        <taxon>Eukaryota</taxon>
        <taxon>Fungi</taxon>
        <taxon>Dikarya</taxon>
        <taxon>Ascomycota</taxon>
        <taxon>Pezizomycotina</taxon>
        <taxon>Dothideomycetes</taxon>
        <taxon>Pleosporomycetidae</taxon>
        <taxon>Pleosporales</taxon>
        <taxon>Amniculicolaceae</taxon>
        <taxon>Amniculicola</taxon>
    </lineage>
</organism>
<evidence type="ECO:0000256" key="2">
    <source>
        <dbReference type="ARBA" id="ARBA00008837"/>
    </source>
</evidence>
<dbReference type="Gene3D" id="3.40.50.300">
    <property type="entry name" value="P-loop containing nucleotide triphosphate hydrolases"/>
    <property type="match status" value="1"/>
</dbReference>
<feature type="compositionally biased region" description="Low complexity" evidence="3">
    <location>
        <begin position="156"/>
        <end position="166"/>
    </location>
</feature>
<gene>
    <name evidence="4" type="ORF">P154DRAFT_526046</name>
</gene>
<comment type="similarity">
    <text evidence="2">Belongs to the ELP6 family.</text>
</comment>
<evidence type="ECO:0000256" key="3">
    <source>
        <dbReference type="SAM" id="MobiDB-lite"/>
    </source>
</evidence>
<sequence length="330" mass="35267">MPPSTRIPPLLQPYTKFPSSDSIFLLTSVLGASANWLIIRFLCEAWQKNEGEEEGFNVVLVSWMRDWEFWKGEGRKAGGLDMQRLASEKRLAFVDGLSGMFLASENGGGEGPGTSKGTEGGIAGMQTFPVRKPTPGRIPARTTAQPSAPVSSQPKPTSTGLFTLSSPSLPTLESTVRSAIDHLSSSPKRQTVLILDSLDTLLATSPELAPSTLLATVLTLHTMTTHVLLHLSADDALLSTSIPAQPLEVNGHNLLVKAAHMSRRVLSCRVLDTGVARDVSGVLRVTGGGDGGGMMEMLKFEENRIKNAEMLYLVKGDGSVKVFERGAGEG</sequence>
<feature type="compositionally biased region" description="Polar residues" evidence="3">
    <location>
        <begin position="142"/>
        <end position="155"/>
    </location>
</feature>
<feature type="region of interest" description="Disordered" evidence="3">
    <location>
        <begin position="133"/>
        <end position="166"/>
    </location>
</feature>
<dbReference type="InterPro" id="IPR027417">
    <property type="entry name" value="P-loop_NTPase"/>
</dbReference>
<evidence type="ECO:0008006" key="6">
    <source>
        <dbReference type="Google" id="ProtNLM"/>
    </source>
</evidence>
<keyword evidence="5" id="KW-1185">Reference proteome</keyword>
<dbReference type="UniPathway" id="UPA00988"/>
<dbReference type="InterPro" id="IPR018627">
    <property type="entry name" value="ELP6"/>
</dbReference>
<name>A0A6A5W229_9PLEO</name>
<dbReference type="CDD" id="cd19495">
    <property type="entry name" value="Elp6"/>
    <property type="match status" value="1"/>
</dbReference>
<protein>
    <recommendedName>
        <fullName evidence="6">Elongator complex protein 6</fullName>
    </recommendedName>
</protein>
<dbReference type="AlphaFoldDB" id="A0A6A5W229"/>
<dbReference type="GO" id="GO:0033588">
    <property type="term" value="C:elongator holoenzyme complex"/>
    <property type="evidence" value="ECO:0007669"/>
    <property type="project" value="InterPro"/>
</dbReference>
<dbReference type="OrthoDB" id="9995306at2759"/>
<dbReference type="GO" id="GO:0002098">
    <property type="term" value="P:tRNA wobble uridine modification"/>
    <property type="evidence" value="ECO:0007669"/>
    <property type="project" value="InterPro"/>
</dbReference>
<comment type="pathway">
    <text evidence="1">tRNA modification; 5-methoxycarbonylmethyl-2-thiouridine-tRNA biosynthesis.</text>
</comment>
<evidence type="ECO:0000313" key="5">
    <source>
        <dbReference type="Proteomes" id="UP000799779"/>
    </source>
</evidence>
<evidence type="ECO:0000313" key="4">
    <source>
        <dbReference type="EMBL" id="KAF1995780.1"/>
    </source>
</evidence>
<dbReference type="EMBL" id="ML977633">
    <property type="protein sequence ID" value="KAF1995780.1"/>
    <property type="molecule type" value="Genomic_DNA"/>
</dbReference>
<reference evidence="4" key="1">
    <citation type="journal article" date="2020" name="Stud. Mycol.">
        <title>101 Dothideomycetes genomes: a test case for predicting lifestyles and emergence of pathogens.</title>
        <authorList>
            <person name="Haridas S."/>
            <person name="Albert R."/>
            <person name="Binder M."/>
            <person name="Bloem J."/>
            <person name="Labutti K."/>
            <person name="Salamov A."/>
            <person name="Andreopoulos B."/>
            <person name="Baker S."/>
            <person name="Barry K."/>
            <person name="Bills G."/>
            <person name="Bluhm B."/>
            <person name="Cannon C."/>
            <person name="Castanera R."/>
            <person name="Culley D."/>
            <person name="Daum C."/>
            <person name="Ezra D."/>
            <person name="Gonzalez J."/>
            <person name="Henrissat B."/>
            <person name="Kuo A."/>
            <person name="Liang C."/>
            <person name="Lipzen A."/>
            <person name="Lutzoni F."/>
            <person name="Magnuson J."/>
            <person name="Mondo S."/>
            <person name="Nolan M."/>
            <person name="Ohm R."/>
            <person name="Pangilinan J."/>
            <person name="Park H.-J."/>
            <person name="Ramirez L."/>
            <person name="Alfaro M."/>
            <person name="Sun H."/>
            <person name="Tritt A."/>
            <person name="Yoshinaga Y."/>
            <person name="Zwiers L.-H."/>
            <person name="Turgeon B."/>
            <person name="Goodwin S."/>
            <person name="Spatafora J."/>
            <person name="Crous P."/>
            <person name="Grigoriev I."/>
        </authorList>
    </citation>
    <scope>NUCLEOTIDE SEQUENCE</scope>
    <source>
        <strain evidence="4">CBS 123094</strain>
    </source>
</reference>
<dbReference type="PANTHER" id="PTHR16184">
    <property type="entry name" value="ELONGATOR COMPLEX PROTEIN 6"/>
    <property type="match status" value="1"/>
</dbReference>
<proteinExistence type="inferred from homology"/>
<dbReference type="Proteomes" id="UP000799779">
    <property type="component" value="Unassembled WGS sequence"/>
</dbReference>
<evidence type="ECO:0000256" key="1">
    <source>
        <dbReference type="ARBA" id="ARBA00005043"/>
    </source>
</evidence>
<dbReference type="PANTHER" id="PTHR16184:SF6">
    <property type="entry name" value="ELONGATOR COMPLEX PROTEIN 6"/>
    <property type="match status" value="1"/>
</dbReference>